<dbReference type="NCBIfam" id="TIGR00005">
    <property type="entry name" value="rluA_subfam"/>
    <property type="match status" value="1"/>
</dbReference>
<proteinExistence type="inferred from homology"/>
<dbReference type="Gene3D" id="3.30.2350.10">
    <property type="entry name" value="Pseudouridine synthase"/>
    <property type="match status" value="1"/>
</dbReference>
<dbReference type="InterPro" id="IPR006224">
    <property type="entry name" value="PsdUridine_synth_RluA-like_CS"/>
</dbReference>
<dbReference type="GO" id="GO:0160140">
    <property type="term" value="F:23S rRNA pseudouridine(1911/1915/1917) synthase activity"/>
    <property type="evidence" value="ECO:0007669"/>
    <property type="project" value="UniProtKB-EC"/>
</dbReference>
<evidence type="ECO:0000256" key="5">
    <source>
        <dbReference type="RuleBase" id="RU362028"/>
    </source>
</evidence>
<feature type="region of interest" description="Disordered" evidence="6">
    <location>
        <begin position="1"/>
        <end position="27"/>
    </location>
</feature>
<gene>
    <name evidence="8" type="ORF">ABIE13_005375</name>
</gene>
<dbReference type="EC" id="5.4.99.-" evidence="5"/>
<dbReference type="CDD" id="cd00165">
    <property type="entry name" value="S4"/>
    <property type="match status" value="1"/>
</dbReference>
<dbReference type="PANTHER" id="PTHR21600">
    <property type="entry name" value="MITOCHONDRIAL RNA PSEUDOURIDINE SYNTHASE"/>
    <property type="match status" value="1"/>
</dbReference>
<accession>A0ABV2QGR1</accession>
<dbReference type="Proteomes" id="UP001549320">
    <property type="component" value="Unassembled WGS sequence"/>
</dbReference>
<dbReference type="InterPro" id="IPR036986">
    <property type="entry name" value="S4_RNA-bd_sf"/>
</dbReference>
<sequence length="354" mass="38158">MIQTPPIISGTPSAQAPDPGEGAKNSENWALEDDAADTAAESEQRQFSVPAALHGERLDRALAALVAEFSRNYLRQLIEDGAALLNGAAVRKPAQRVKAGERLEVELRPTPQTQAFVPQAMDLHVLYEDEHLAVIDKPAGLVVHPAPGNWSGTLLNGLLARDAKAGLLPRAGIVHRLDKDTSGLMVVARSRAAMEALVARIAAREVKREYLALAHRAWSGPESRTVDAAIGRDPRNRLRMAVVDINVNSGKSAQTMFELLQNVEEGCLVRCRLVTGRTHQIRVHMASLGHPLLADGLYGGAPAAGMQRQALHAEKLAFDHPMTGESLQFVSPLPADIVSALANWGLDYNPEVRG</sequence>
<dbReference type="Gene3D" id="3.10.290.10">
    <property type="entry name" value="RNA-binding S4 domain"/>
    <property type="match status" value="1"/>
</dbReference>
<evidence type="ECO:0000313" key="9">
    <source>
        <dbReference type="Proteomes" id="UP001549320"/>
    </source>
</evidence>
<dbReference type="SUPFAM" id="SSF55120">
    <property type="entry name" value="Pseudouridine synthase"/>
    <property type="match status" value="1"/>
</dbReference>
<comment type="catalytic activity">
    <reaction evidence="5">
        <text>a uridine in RNA = a pseudouridine in RNA</text>
        <dbReference type="Rhea" id="RHEA:48348"/>
        <dbReference type="Rhea" id="RHEA-COMP:12068"/>
        <dbReference type="Rhea" id="RHEA-COMP:12069"/>
        <dbReference type="ChEBI" id="CHEBI:65314"/>
        <dbReference type="ChEBI" id="CHEBI:65315"/>
    </reaction>
</comment>
<dbReference type="InterPro" id="IPR006225">
    <property type="entry name" value="PsdUridine_synth_RluC/D"/>
</dbReference>
<keyword evidence="4" id="KW-0694">RNA-binding</keyword>
<organism evidence="8 9">
    <name type="scientific">Ottowia thiooxydans</name>
    <dbReference type="NCBI Taxonomy" id="219182"/>
    <lineage>
        <taxon>Bacteria</taxon>
        <taxon>Pseudomonadati</taxon>
        <taxon>Pseudomonadota</taxon>
        <taxon>Betaproteobacteria</taxon>
        <taxon>Burkholderiales</taxon>
        <taxon>Comamonadaceae</taxon>
        <taxon>Ottowia</taxon>
    </lineage>
</organism>
<evidence type="ECO:0000256" key="4">
    <source>
        <dbReference type="PROSITE-ProRule" id="PRU00182"/>
    </source>
</evidence>
<comment type="caution">
    <text evidence="8">The sequence shown here is derived from an EMBL/GenBank/DDBJ whole genome shotgun (WGS) entry which is preliminary data.</text>
</comment>
<comment type="similarity">
    <text evidence="1 5">Belongs to the pseudouridine synthase RluA family.</text>
</comment>
<comment type="function">
    <text evidence="5">Responsible for synthesis of pseudouridine from uracil.</text>
</comment>
<evidence type="ECO:0000256" key="1">
    <source>
        <dbReference type="ARBA" id="ARBA00010876"/>
    </source>
</evidence>
<evidence type="ECO:0000256" key="6">
    <source>
        <dbReference type="SAM" id="MobiDB-lite"/>
    </source>
</evidence>
<protein>
    <recommendedName>
        <fullName evidence="5">Pseudouridine synthase</fullName>
        <ecNumber evidence="5">5.4.99.-</ecNumber>
    </recommendedName>
</protein>
<name>A0ABV2QGR1_9BURK</name>
<dbReference type="InterPro" id="IPR002942">
    <property type="entry name" value="S4_RNA-bd"/>
</dbReference>
<keyword evidence="9" id="KW-1185">Reference proteome</keyword>
<evidence type="ECO:0000259" key="7">
    <source>
        <dbReference type="SMART" id="SM00363"/>
    </source>
</evidence>
<dbReference type="Pfam" id="PF00849">
    <property type="entry name" value="PseudoU_synth_2"/>
    <property type="match status" value="1"/>
</dbReference>
<evidence type="ECO:0000256" key="3">
    <source>
        <dbReference type="ARBA" id="ARBA00036882"/>
    </source>
</evidence>
<dbReference type="SUPFAM" id="SSF55174">
    <property type="entry name" value="Alpha-L RNA-binding motif"/>
    <property type="match status" value="1"/>
</dbReference>
<reference evidence="8 9" key="1">
    <citation type="submission" date="2024-06" db="EMBL/GenBank/DDBJ databases">
        <title>Sorghum-associated microbial communities from plants grown in Nebraska, USA.</title>
        <authorList>
            <person name="Schachtman D."/>
        </authorList>
    </citation>
    <scope>NUCLEOTIDE SEQUENCE [LARGE SCALE GENOMIC DNA]</scope>
    <source>
        <strain evidence="8 9">2709</strain>
    </source>
</reference>
<keyword evidence="2 5" id="KW-0413">Isomerase</keyword>
<dbReference type="InterPro" id="IPR050188">
    <property type="entry name" value="RluA_PseudoU_synthase"/>
</dbReference>
<comment type="catalytic activity">
    <reaction evidence="3">
        <text>uridine(1911/1915/1917) in 23S rRNA = pseudouridine(1911/1915/1917) in 23S rRNA</text>
        <dbReference type="Rhea" id="RHEA:42524"/>
        <dbReference type="Rhea" id="RHEA-COMP:10097"/>
        <dbReference type="Rhea" id="RHEA-COMP:10098"/>
        <dbReference type="ChEBI" id="CHEBI:65314"/>
        <dbReference type="ChEBI" id="CHEBI:65315"/>
        <dbReference type="EC" id="5.4.99.23"/>
    </reaction>
</comment>
<dbReference type="PANTHER" id="PTHR21600:SF44">
    <property type="entry name" value="RIBOSOMAL LARGE SUBUNIT PSEUDOURIDINE SYNTHASE D"/>
    <property type="match status" value="1"/>
</dbReference>
<evidence type="ECO:0000313" key="8">
    <source>
        <dbReference type="EMBL" id="MET4580235.1"/>
    </source>
</evidence>
<dbReference type="InterPro" id="IPR006145">
    <property type="entry name" value="PsdUridine_synth_RsuA/RluA"/>
</dbReference>
<dbReference type="PROSITE" id="PS50889">
    <property type="entry name" value="S4"/>
    <property type="match status" value="1"/>
</dbReference>
<feature type="domain" description="RNA-binding S4" evidence="7">
    <location>
        <begin position="56"/>
        <end position="114"/>
    </location>
</feature>
<dbReference type="Pfam" id="PF01479">
    <property type="entry name" value="S4"/>
    <property type="match status" value="1"/>
</dbReference>
<dbReference type="CDD" id="cd02869">
    <property type="entry name" value="PseudoU_synth_RluA_like"/>
    <property type="match status" value="1"/>
</dbReference>
<evidence type="ECO:0000256" key="2">
    <source>
        <dbReference type="ARBA" id="ARBA00023235"/>
    </source>
</evidence>
<dbReference type="PROSITE" id="PS01129">
    <property type="entry name" value="PSI_RLU"/>
    <property type="match status" value="1"/>
</dbReference>
<dbReference type="InterPro" id="IPR020103">
    <property type="entry name" value="PsdUridine_synth_cat_dom_sf"/>
</dbReference>
<dbReference type="EMBL" id="JBEPSH010000015">
    <property type="protein sequence ID" value="MET4580235.1"/>
    <property type="molecule type" value="Genomic_DNA"/>
</dbReference>
<dbReference type="SMART" id="SM00363">
    <property type="entry name" value="S4"/>
    <property type="match status" value="1"/>
</dbReference>